<organism evidence="6 7">
    <name type="scientific">Aureobasidium pullulans EXF-150</name>
    <dbReference type="NCBI Taxonomy" id="1043002"/>
    <lineage>
        <taxon>Eukaryota</taxon>
        <taxon>Fungi</taxon>
        <taxon>Dikarya</taxon>
        <taxon>Ascomycota</taxon>
        <taxon>Pezizomycotina</taxon>
        <taxon>Dothideomycetes</taxon>
        <taxon>Dothideomycetidae</taxon>
        <taxon>Dothideales</taxon>
        <taxon>Saccotheciaceae</taxon>
        <taxon>Aureobasidium</taxon>
    </lineage>
</organism>
<dbReference type="RefSeq" id="XP_029764296.1">
    <property type="nucleotide sequence ID" value="XM_029900097.1"/>
</dbReference>
<accession>A0A074XWY8</accession>
<evidence type="ECO:0000313" key="6">
    <source>
        <dbReference type="EMBL" id="KEQ88109.1"/>
    </source>
</evidence>
<evidence type="ECO:0000313" key="7">
    <source>
        <dbReference type="Proteomes" id="UP000030706"/>
    </source>
</evidence>
<dbReference type="PANTHER" id="PTHR12599:SF0">
    <property type="entry name" value="PTERIN-4-ALPHA-CARBINOLAMINE DEHYDRATASE"/>
    <property type="match status" value="1"/>
</dbReference>
<dbReference type="InterPro" id="IPR001533">
    <property type="entry name" value="Pterin_deHydtase"/>
</dbReference>
<dbReference type="GeneID" id="40742403"/>
<dbReference type="Gene3D" id="3.30.1360.20">
    <property type="entry name" value="Transcriptional coactivator/pterin dehydratase"/>
    <property type="match status" value="1"/>
</dbReference>
<dbReference type="AlphaFoldDB" id="A0A074XWY8"/>
<evidence type="ECO:0000256" key="2">
    <source>
        <dbReference type="ARBA" id="ARBA00006472"/>
    </source>
</evidence>
<comment type="catalytic activity">
    <reaction evidence="1">
        <text>(4aS,6R)-4a-hydroxy-L-erythro-5,6,7,8-tetrahydrobiopterin = (6R)-L-erythro-6,7-dihydrobiopterin + H2O</text>
        <dbReference type="Rhea" id="RHEA:11920"/>
        <dbReference type="ChEBI" id="CHEBI:15377"/>
        <dbReference type="ChEBI" id="CHEBI:15642"/>
        <dbReference type="ChEBI" id="CHEBI:43120"/>
        <dbReference type="EC" id="4.2.1.96"/>
    </reaction>
</comment>
<keyword evidence="4" id="KW-0456">Lyase</keyword>
<dbReference type="OrthoDB" id="277398at2759"/>
<dbReference type="EC" id="4.2.1.96" evidence="3"/>
<gene>
    <name evidence="6" type="ORF">M438DRAFT_266347</name>
</gene>
<proteinExistence type="inferred from homology"/>
<dbReference type="Pfam" id="PF01329">
    <property type="entry name" value="Pterin_4a"/>
    <property type="match status" value="1"/>
</dbReference>
<dbReference type="STRING" id="1043002.A0A074XWY8"/>
<reference evidence="6 7" key="1">
    <citation type="journal article" date="2014" name="BMC Genomics">
        <title>Genome sequencing of four Aureobasidium pullulans varieties: biotechnological potential, stress tolerance, and description of new species.</title>
        <authorList>
            <person name="Gostin Ar C."/>
            <person name="Ohm R.A."/>
            <person name="Kogej T."/>
            <person name="Sonjak S."/>
            <person name="Turk M."/>
            <person name="Zajc J."/>
            <person name="Zalar P."/>
            <person name="Grube M."/>
            <person name="Sun H."/>
            <person name="Han J."/>
            <person name="Sharma A."/>
            <person name="Chiniquy J."/>
            <person name="Ngan C.Y."/>
            <person name="Lipzen A."/>
            <person name="Barry K."/>
            <person name="Grigoriev I.V."/>
            <person name="Gunde-Cimerman N."/>
        </authorList>
    </citation>
    <scope>NUCLEOTIDE SEQUENCE [LARGE SCALE GENOMIC DNA]</scope>
    <source>
        <strain evidence="6 7">EXF-150</strain>
    </source>
</reference>
<dbReference type="CDD" id="cd00488">
    <property type="entry name" value="PCD_DCoH"/>
    <property type="match status" value="1"/>
</dbReference>
<evidence type="ECO:0000256" key="5">
    <source>
        <dbReference type="ARBA" id="ARBA00030497"/>
    </source>
</evidence>
<dbReference type="HOGENOM" id="CLU_081974_1_0_1"/>
<protein>
    <recommendedName>
        <fullName evidence="3">4a-hydroxytetrahydrobiopterin dehydratase</fullName>
        <ecNumber evidence="3">4.2.1.96</ecNumber>
    </recommendedName>
    <alternativeName>
        <fullName evidence="5">4-alpha-hydroxy-tetrahydropterin dehydratase</fullName>
    </alternativeName>
</protein>
<dbReference type="InterPro" id="IPR036428">
    <property type="entry name" value="PCD_sf"/>
</dbReference>
<name>A0A074XWY8_AURPU</name>
<dbReference type="GO" id="GO:0008124">
    <property type="term" value="F:4-alpha-hydroxytetrahydrobiopterin dehydratase activity"/>
    <property type="evidence" value="ECO:0007669"/>
    <property type="project" value="UniProtKB-EC"/>
</dbReference>
<dbReference type="EMBL" id="KL584976">
    <property type="protein sequence ID" value="KEQ88109.1"/>
    <property type="molecule type" value="Genomic_DNA"/>
</dbReference>
<evidence type="ECO:0000256" key="4">
    <source>
        <dbReference type="ARBA" id="ARBA00023239"/>
    </source>
</evidence>
<comment type="similarity">
    <text evidence="2">Belongs to the pterin-4-alpha-carbinolamine dehydratase family.</text>
</comment>
<evidence type="ECO:0000256" key="1">
    <source>
        <dbReference type="ARBA" id="ARBA00001554"/>
    </source>
</evidence>
<dbReference type="SUPFAM" id="SSF55248">
    <property type="entry name" value="PCD-like"/>
    <property type="match status" value="1"/>
</dbReference>
<dbReference type="Proteomes" id="UP000030706">
    <property type="component" value="Unassembled WGS sequence"/>
</dbReference>
<keyword evidence="7" id="KW-1185">Reference proteome</keyword>
<sequence length="155" mass="17454">MFLLRRASPRLVSRPVVRAMSSSSQSSSAVRFEYSAGEDEEQLGRNATALTTQGGGKWKVTNDNRGLERTFRFKTFKATWEFMNTVAAECKVQKHHPEWTNVFDKTHIRWTTHKPLGLSSKDVTMARFCDEAGTRHGELPNVPEDDGCGCGDFQP</sequence>
<dbReference type="GO" id="GO:0006729">
    <property type="term" value="P:tetrahydrobiopterin biosynthetic process"/>
    <property type="evidence" value="ECO:0007669"/>
    <property type="project" value="InterPro"/>
</dbReference>
<dbReference type="PANTHER" id="PTHR12599">
    <property type="entry name" value="PTERIN-4-ALPHA-CARBINOLAMINE DEHYDRATASE"/>
    <property type="match status" value="1"/>
</dbReference>
<evidence type="ECO:0000256" key="3">
    <source>
        <dbReference type="ARBA" id="ARBA00013252"/>
    </source>
</evidence>